<evidence type="ECO:0000313" key="7">
    <source>
        <dbReference type="WBParaSite" id="SMUV_0000859001-mRNA-1"/>
    </source>
</evidence>
<dbReference type="InterPro" id="IPR001124">
    <property type="entry name" value="Lipid-bd_serum_glycop_C"/>
</dbReference>
<dbReference type="InterPro" id="IPR032942">
    <property type="entry name" value="BPI/LBP/Plunc"/>
</dbReference>
<keyword evidence="6" id="KW-1185">Reference proteome</keyword>
<dbReference type="Gene3D" id="3.15.20.10">
    <property type="entry name" value="Bactericidal permeability-increasing protein, domain 2"/>
    <property type="match status" value="1"/>
</dbReference>
<feature type="domain" description="Lipid-binding serum glycoprotein N-terminal" evidence="4">
    <location>
        <begin position="54"/>
        <end position="285"/>
    </location>
</feature>
<name>A0A0N5AUQ0_9BILA</name>
<dbReference type="SMART" id="SM00329">
    <property type="entry name" value="BPI2"/>
    <property type="match status" value="1"/>
</dbReference>
<dbReference type="Pfam" id="PF02886">
    <property type="entry name" value="LBP_BPI_CETP_C"/>
    <property type="match status" value="1"/>
</dbReference>
<dbReference type="Proteomes" id="UP000046393">
    <property type="component" value="Unplaced"/>
</dbReference>
<dbReference type="PANTHER" id="PTHR10504:SF137">
    <property type="entry name" value="BPI FOLD-CONTAINING FAMILY C PROTEIN"/>
    <property type="match status" value="1"/>
</dbReference>
<dbReference type="PANTHER" id="PTHR10504">
    <property type="entry name" value="BACTERICIDAL PERMEABILITY-INCREASING BPI PROTEIN-RELATED"/>
    <property type="match status" value="1"/>
</dbReference>
<reference evidence="7" key="1">
    <citation type="submission" date="2017-02" db="UniProtKB">
        <authorList>
            <consortium name="WormBaseParasite"/>
        </authorList>
    </citation>
    <scope>IDENTIFICATION</scope>
</reference>
<feature type="chain" id="PRO_5005893444" evidence="3">
    <location>
        <begin position="29"/>
        <end position="575"/>
    </location>
</feature>
<feature type="domain" description="Lipid-binding serum glycoprotein C-terminal" evidence="5">
    <location>
        <begin position="338"/>
        <end position="546"/>
    </location>
</feature>
<dbReference type="SMART" id="SM00328">
    <property type="entry name" value="BPI1"/>
    <property type="match status" value="1"/>
</dbReference>
<protein>
    <submittedName>
        <fullName evidence="7">BPI2 domain-containing protein</fullName>
    </submittedName>
</protein>
<proteinExistence type="inferred from homology"/>
<evidence type="ECO:0000259" key="5">
    <source>
        <dbReference type="SMART" id="SM00329"/>
    </source>
</evidence>
<evidence type="ECO:0000256" key="2">
    <source>
        <dbReference type="ARBA" id="ARBA00023157"/>
    </source>
</evidence>
<keyword evidence="2" id="KW-1015">Disulfide bond</keyword>
<organism evidence="6 7">
    <name type="scientific">Syphacia muris</name>
    <dbReference type="NCBI Taxonomy" id="451379"/>
    <lineage>
        <taxon>Eukaryota</taxon>
        <taxon>Metazoa</taxon>
        <taxon>Ecdysozoa</taxon>
        <taxon>Nematoda</taxon>
        <taxon>Chromadorea</taxon>
        <taxon>Rhabditida</taxon>
        <taxon>Spirurina</taxon>
        <taxon>Oxyuridomorpha</taxon>
        <taxon>Oxyuroidea</taxon>
        <taxon>Oxyuridae</taxon>
        <taxon>Syphacia</taxon>
    </lineage>
</organism>
<comment type="similarity">
    <text evidence="1">Belongs to the BPI/LBP/Plunc superfamily. BPI/LBP family.</text>
</comment>
<evidence type="ECO:0000259" key="4">
    <source>
        <dbReference type="SMART" id="SM00328"/>
    </source>
</evidence>
<dbReference type="Gene3D" id="3.15.10.10">
    <property type="entry name" value="Bactericidal permeability-increasing protein, domain 1"/>
    <property type="match status" value="1"/>
</dbReference>
<evidence type="ECO:0000256" key="3">
    <source>
        <dbReference type="SAM" id="SignalP"/>
    </source>
</evidence>
<evidence type="ECO:0000313" key="6">
    <source>
        <dbReference type="Proteomes" id="UP000046393"/>
    </source>
</evidence>
<sequence>MLLIRDSAPSPIYLFLLLLTLVSQCAEGSLPIHDGVSPLLKTNTNSKNPGMYIRLMPTGLAYLREVGLKIVNREILKIQLPTIRESIDAGVVSVQNAYVSKYWAPAEYNLELSPPNVFTWTMSRMHIRAVGEFEAALNSPLLIPSVPIHGQFETLLGHVSMVISIKVEKSPYGSPIVRTEYCKTTVGYVDLNVRDTGVITDFFINAFKAFIIANFKPMVEDRVCQMINRIVNRDINGFLAAMPLQIRLSDYSVNILEQTFGLAPRRPLNRRRDVSVRNATLLEFLTTLRQRSLVMDFRLIRDPQINYGVIDMFSKGEISWNGIGRTPFDPPNVKIPPPNGFYMAEFYGTDYLANSMLYHSYKQKYLDLIIGPESSPQLKDLLITSCSTGFCIGEFLGALSKEYPDREVEVQYFASKSPVMVFVQNRARFRIHGKMNMFLRPQNESENKTLIIRAESVLTSNMYLWINNLRIVGNATVEKLDFKLLETRISDVDQNSFADLGLFGAEFLEKLLTDILQVGFQIPTLKGVVMRSPKMTMHERFLRIQTYFKLDERFAGRVFEGAVRQTLNNIGYRYS</sequence>
<dbReference type="InterPro" id="IPR017942">
    <property type="entry name" value="Lipid-bd_serum_glycop_N"/>
</dbReference>
<dbReference type="WBParaSite" id="SMUV_0000859001-mRNA-1">
    <property type="protein sequence ID" value="SMUV_0000859001-mRNA-1"/>
    <property type="gene ID" value="SMUV_0000859001"/>
</dbReference>
<keyword evidence="3" id="KW-0732">Signal</keyword>
<dbReference type="InterPro" id="IPR017943">
    <property type="entry name" value="Bactericidal_perm-incr_a/b_dom"/>
</dbReference>
<dbReference type="GO" id="GO:0008289">
    <property type="term" value="F:lipid binding"/>
    <property type="evidence" value="ECO:0007669"/>
    <property type="project" value="InterPro"/>
</dbReference>
<dbReference type="STRING" id="451379.A0A0N5AUQ0"/>
<evidence type="ECO:0000256" key="1">
    <source>
        <dbReference type="ARBA" id="ARBA00007292"/>
    </source>
</evidence>
<feature type="signal peptide" evidence="3">
    <location>
        <begin position="1"/>
        <end position="28"/>
    </location>
</feature>
<accession>A0A0N5AUQ0</accession>
<dbReference type="GO" id="GO:0005615">
    <property type="term" value="C:extracellular space"/>
    <property type="evidence" value="ECO:0007669"/>
    <property type="project" value="TreeGrafter"/>
</dbReference>
<dbReference type="Pfam" id="PF01273">
    <property type="entry name" value="LBP_BPI_CETP"/>
    <property type="match status" value="1"/>
</dbReference>
<dbReference type="AlphaFoldDB" id="A0A0N5AUQ0"/>
<dbReference type="SUPFAM" id="SSF55394">
    <property type="entry name" value="Bactericidal permeability-increasing protein, BPI"/>
    <property type="match status" value="2"/>
</dbReference>